<feature type="repeat" description="MBT" evidence="5">
    <location>
        <begin position="295"/>
        <end position="393"/>
    </location>
</feature>
<dbReference type="Proteomes" id="UP000225706">
    <property type="component" value="Unassembled WGS sequence"/>
</dbReference>
<keyword evidence="9" id="KW-1185">Reference proteome</keyword>
<dbReference type="InterPro" id="IPR021987">
    <property type="entry name" value="SLED"/>
</dbReference>
<feature type="compositionally biased region" description="Basic and acidic residues" evidence="6">
    <location>
        <begin position="520"/>
        <end position="545"/>
    </location>
</feature>
<evidence type="ECO:0000256" key="1">
    <source>
        <dbReference type="ARBA" id="ARBA00004123"/>
    </source>
</evidence>
<dbReference type="Pfam" id="PF02820">
    <property type="entry name" value="MBT"/>
    <property type="match status" value="2"/>
</dbReference>
<keyword evidence="4" id="KW-0539">Nucleus</keyword>
<gene>
    <name evidence="8" type="primary">SCMH1</name>
    <name evidence="8" type="ORF">AWC38_SpisGene977</name>
</gene>
<organism evidence="8 9">
    <name type="scientific">Stylophora pistillata</name>
    <name type="common">Smooth cauliflower coral</name>
    <dbReference type="NCBI Taxonomy" id="50429"/>
    <lineage>
        <taxon>Eukaryota</taxon>
        <taxon>Metazoa</taxon>
        <taxon>Cnidaria</taxon>
        <taxon>Anthozoa</taxon>
        <taxon>Hexacorallia</taxon>
        <taxon>Scleractinia</taxon>
        <taxon>Astrocoeniina</taxon>
        <taxon>Pocilloporidae</taxon>
        <taxon>Stylophora</taxon>
    </lineage>
</organism>
<dbReference type="Pfam" id="PF12140">
    <property type="entry name" value="SLED"/>
    <property type="match status" value="1"/>
</dbReference>
<dbReference type="SUPFAM" id="SSF63748">
    <property type="entry name" value="Tudor/PWWP/MBT"/>
    <property type="match status" value="2"/>
</dbReference>
<proteinExistence type="predicted"/>
<dbReference type="GO" id="GO:0003682">
    <property type="term" value="F:chromatin binding"/>
    <property type="evidence" value="ECO:0007669"/>
    <property type="project" value="TreeGrafter"/>
</dbReference>
<evidence type="ECO:0000256" key="5">
    <source>
        <dbReference type="PROSITE-ProRule" id="PRU00459"/>
    </source>
</evidence>
<feature type="compositionally biased region" description="Polar residues" evidence="6">
    <location>
        <begin position="127"/>
        <end position="164"/>
    </location>
</feature>
<evidence type="ECO:0000313" key="9">
    <source>
        <dbReference type="Proteomes" id="UP000225706"/>
    </source>
</evidence>
<feature type="region of interest" description="Disordered" evidence="6">
    <location>
        <begin position="127"/>
        <end position="189"/>
    </location>
</feature>
<dbReference type="Pfam" id="PF00536">
    <property type="entry name" value="SAM_1"/>
    <property type="match status" value="1"/>
</dbReference>
<dbReference type="Gene3D" id="1.10.150.50">
    <property type="entry name" value="Transcription Factor, Ets-1"/>
    <property type="match status" value="1"/>
</dbReference>
<evidence type="ECO:0000259" key="7">
    <source>
        <dbReference type="PROSITE" id="PS50105"/>
    </source>
</evidence>
<feature type="compositionally biased region" description="Polar residues" evidence="6">
    <location>
        <begin position="176"/>
        <end position="186"/>
    </location>
</feature>
<dbReference type="InterPro" id="IPR050548">
    <property type="entry name" value="PcG_chromatin_remod_factors"/>
</dbReference>
<feature type="region of interest" description="Disordered" evidence="6">
    <location>
        <begin position="236"/>
        <end position="283"/>
    </location>
</feature>
<dbReference type="PROSITE" id="PS50105">
    <property type="entry name" value="SAM_DOMAIN"/>
    <property type="match status" value="1"/>
</dbReference>
<keyword evidence="2" id="KW-0678">Repressor</keyword>
<dbReference type="Gene3D" id="3.90.1150.190">
    <property type="entry name" value="SLED domain"/>
    <property type="match status" value="1"/>
</dbReference>
<comment type="caution">
    <text evidence="8">The sequence shown here is derived from an EMBL/GenBank/DDBJ whole genome shotgun (WGS) entry which is preliminary data.</text>
</comment>
<evidence type="ECO:0000256" key="2">
    <source>
        <dbReference type="ARBA" id="ARBA00022491"/>
    </source>
</evidence>
<dbReference type="AlphaFoldDB" id="A0A2B4T065"/>
<dbReference type="OrthoDB" id="5912862at2759"/>
<feature type="domain" description="SAM" evidence="7">
    <location>
        <begin position="785"/>
        <end position="848"/>
    </location>
</feature>
<feature type="compositionally biased region" description="Polar residues" evidence="6">
    <location>
        <begin position="262"/>
        <end position="282"/>
    </location>
</feature>
<dbReference type="SUPFAM" id="SSF47769">
    <property type="entry name" value="SAM/Pointed domain"/>
    <property type="match status" value="1"/>
</dbReference>
<dbReference type="EMBL" id="LSMT01000006">
    <property type="protein sequence ID" value="PFX34077.1"/>
    <property type="molecule type" value="Genomic_DNA"/>
</dbReference>
<dbReference type="PANTHER" id="PTHR12247">
    <property type="entry name" value="POLYCOMB GROUP PROTEIN"/>
    <property type="match status" value="1"/>
</dbReference>
<feature type="compositionally biased region" description="Low complexity" evidence="6">
    <location>
        <begin position="250"/>
        <end position="261"/>
    </location>
</feature>
<evidence type="ECO:0000256" key="3">
    <source>
        <dbReference type="ARBA" id="ARBA00022737"/>
    </source>
</evidence>
<dbReference type="PANTHER" id="PTHR12247:SF132">
    <property type="entry name" value="POLYCOMB PROTEIN SCM"/>
    <property type="match status" value="1"/>
</dbReference>
<feature type="repeat" description="MBT" evidence="5">
    <location>
        <begin position="401"/>
        <end position="501"/>
    </location>
</feature>
<evidence type="ECO:0000313" key="8">
    <source>
        <dbReference type="EMBL" id="PFX34077.1"/>
    </source>
</evidence>
<dbReference type="InterPro" id="IPR013761">
    <property type="entry name" value="SAM/pointed_sf"/>
</dbReference>
<comment type="subcellular location">
    <subcellularLocation>
        <location evidence="1">Nucleus</location>
    </subcellularLocation>
</comment>
<dbReference type="InterPro" id="IPR001660">
    <property type="entry name" value="SAM"/>
</dbReference>
<feature type="compositionally biased region" description="Polar residues" evidence="6">
    <location>
        <begin position="238"/>
        <end position="249"/>
    </location>
</feature>
<dbReference type="GO" id="GO:0045892">
    <property type="term" value="P:negative regulation of DNA-templated transcription"/>
    <property type="evidence" value="ECO:0007669"/>
    <property type="project" value="TreeGrafter"/>
</dbReference>
<sequence length="851" mass="92729">MSAEREAESASGKQNGENFNDEMKDYAKSTMNELLGMFGYEEAITREAVEELQIRLLPDDDDEQDNNGALEKLTETAETESDEPVAVTLDPNEAPVVVQIPGGENGGNPSVVPMPEMNTEVIPLSKVSQATPELSSLPSGANDNAKTGTALSKITSDKAPTSSDLPRPQEDEGVQVTYTSSPSTKPAQKFGQCKWCKKSNVLQNFSSSDGEKEISCKDLCSALCFEQAVKGIKENHSHTNNTQQVSPINKSVSKKSAPSAPMTRSATRGSVASGKTKNSGSSPKKIPPALGFVLFSWDDYLAKTNSEAALWSYFRQAQVPPYNGFQRKMKLEVADPRIVDTMCVATVVGILGPRIRCRFDGTDSANDVWHLVDSKEIHPVGWCEGNGGRLQPPVGFHLDPGKYSTFLAKTLASAELAPVRLFKREPTAPKENMFKVGMKLEALDPKNPLLICVATVADVDGDRIRVDFDGYLGSDYWCRYDSRDIFPVGWCYLSGHPLQPPGKTKKALKISAKTNSAPEKSVKPEKAAKLEKPVKPVKPEKPEKRDKKKIKVTSSITPASVETSPVPTPVVTTPSSTRPGCDSPSSSGIDPEDGVNHTVQVFINHACEAGPHLSVAKVAGLPTCFRGTVLNVTRDCIQSVVNAAIEPSVVFGFLRSGTGRIKISAKDGKQTLSCYLQVIDRVAVFWRVLEKFADNLQCCENLLCGERITGPCPKCGKSASRRNTVLPETPSLTAKKSTVGLLKRNALSEPEQRQQLSAKHPRITIDDEDASQSPQVCSTSPPKTWSVSEVVKFIENSELAEHAEMFRKHEIDGKALLLLTREMIMSYMGLKLGPAIKLLCFIEELKNKKYT</sequence>
<protein>
    <submittedName>
        <fullName evidence="8">Polycomb protein SCMH1</fullName>
    </submittedName>
</protein>
<dbReference type="SMART" id="SM00561">
    <property type="entry name" value="MBT"/>
    <property type="match status" value="2"/>
</dbReference>
<feature type="region of interest" description="Disordered" evidence="6">
    <location>
        <begin position="511"/>
        <end position="592"/>
    </location>
</feature>
<evidence type="ECO:0000256" key="4">
    <source>
        <dbReference type="ARBA" id="ARBA00023242"/>
    </source>
</evidence>
<dbReference type="GO" id="GO:0005634">
    <property type="term" value="C:nucleus"/>
    <property type="evidence" value="ECO:0007669"/>
    <property type="project" value="UniProtKB-SubCell"/>
</dbReference>
<evidence type="ECO:0000256" key="6">
    <source>
        <dbReference type="SAM" id="MobiDB-lite"/>
    </source>
</evidence>
<dbReference type="PROSITE" id="PS51079">
    <property type="entry name" value="MBT"/>
    <property type="match status" value="2"/>
</dbReference>
<reference evidence="9" key="1">
    <citation type="journal article" date="2017" name="bioRxiv">
        <title>Comparative analysis of the genomes of Stylophora pistillata and Acropora digitifera provides evidence for extensive differences between species of corals.</title>
        <authorList>
            <person name="Voolstra C.R."/>
            <person name="Li Y."/>
            <person name="Liew Y.J."/>
            <person name="Baumgarten S."/>
            <person name="Zoccola D."/>
            <person name="Flot J.-F."/>
            <person name="Tambutte S."/>
            <person name="Allemand D."/>
            <person name="Aranda M."/>
        </authorList>
    </citation>
    <scope>NUCLEOTIDE SEQUENCE [LARGE SCALE GENOMIC DNA]</scope>
</reference>
<feature type="region of interest" description="Disordered" evidence="6">
    <location>
        <begin position="55"/>
        <end position="92"/>
    </location>
</feature>
<dbReference type="GO" id="GO:0042393">
    <property type="term" value="F:histone binding"/>
    <property type="evidence" value="ECO:0007669"/>
    <property type="project" value="TreeGrafter"/>
</dbReference>
<dbReference type="CDD" id="cd20091">
    <property type="entry name" value="MBT_dScm-like_rpt1"/>
    <property type="match status" value="1"/>
</dbReference>
<accession>A0A2B4T065</accession>
<dbReference type="Gene3D" id="2.30.30.140">
    <property type="match status" value="2"/>
</dbReference>
<dbReference type="InterPro" id="IPR004092">
    <property type="entry name" value="Mbt"/>
</dbReference>
<dbReference type="SMART" id="SM00454">
    <property type="entry name" value="SAM"/>
    <property type="match status" value="1"/>
</dbReference>
<keyword evidence="3" id="KW-0677">Repeat</keyword>
<name>A0A2B4T065_STYPI</name>
<feature type="region of interest" description="Disordered" evidence="6">
    <location>
        <begin position="1"/>
        <end position="24"/>
    </location>
</feature>
<dbReference type="STRING" id="50429.A0A2B4T065"/>
<feature type="compositionally biased region" description="Low complexity" evidence="6">
    <location>
        <begin position="557"/>
        <end position="579"/>
    </location>
</feature>
<dbReference type="CDD" id="cd20092">
    <property type="entry name" value="MBT_dScm-like_rpt2"/>
    <property type="match status" value="1"/>
</dbReference>
<dbReference type="InterPro" id="IPR038348">
    <property type="entry name" value="SLED_sf"/>
</dbReference>